<keyword evidence="2" id="KW-1185">Reference proteome</keyword>
<evidence type="ECO:0000313" key="2">
    <source>
        <dbReference type="Proteomes" id="UP001225596"/>
    </source>
</evidence>
<proteinExistence type="predicted"/>
<sequence>MNEGKVEFRRTVLNVPMTVTPLKFKIWLRNEAEQIQNACSESCFAIIKLFLPMRVRLAFQRKELDEFLQDIPNTFPNIHWVDVVQVENSLSEEEMAVIRELEQEKVEELSKSVSEFLRAQPAKK</sequence>
<dbReference type="RefSeq" id="WP_338436298.1">
    <property type="nucleotide sequence ID" value="NZ_JAUYVH010000003.1"/>
</dbReference>
<reference evidence="1 2" key="1">
    <citation type="submission" date="2023-08" db="EMBL/GenBank/DDBJ databases">
        <title>Oxalobacteraceae gen .nov., isolated from river sludge outside the plant.</title>
        <authorList>
            <person name="Zhao S.Y."/>
        </authorList>
    </citation>
    <scope>NUCLEOTIDE SEQUENCE [LARGE SCALE GENOMIC DNA]</scope>
    <source>
        <strain evidence="1 2">R-40</strain>
    </source>
</reference>
<gene>
    <name evidence="1" type="ORF">Q8A64_08125</name>
</gene>
<comment type="caution">
    <text evidence="1">The sequence shown here is derived from an EMBL/GenBank/DDBJ whole genome shotgun (WGS) entry which is preliminary data.</text>
</comment>
<protein>
    <submittedName>
        <fullName evidence="1">Uncharacterized protein</fullName>
    </submittedName>
</protein>
<name>A0ABU1BN36_9BURK</name>
<dbReference type="Proteomes" id="UP001225596">
    <property type="component" value="Unassembled WGS sequence"/>
</dbReference>
<accession>A0ABU1BN36</accession>
<dbReference type="EMBL" id="JAUYVH010000003">
    <property type="protein sequence ID" value="MDQ9170377.1"/>
    <property type="molecule type" value="Genomic_DNA"/>
</dbReference>
<organism evidence="1 2">
    <name type="scientific">Keguizhuia sedimenti</name>
    <dbReference type="NCBI Taxonomy" id="3064264"/>
    <lineage>
        <taxon>Bacteria</taxon>
        <taxon>Pseudomonadati</taxon>
        <taxon>Pseudomonadota</taxon>
        <taxon>Betaproteobacteria</taxon>
        <taxon>Burkholderiales</taxon>
        <taxon>Oxalobacteraceae</taxon>
        <taxon>Keguizhuia</taxon>
    </lineage>
</organism>
<evidence type="ECO:0000313" key="1">
    <source>
        <dbReference type="EMBL" id="MDQ9170377.1"/>
    </source>
</evidence>